<sequence length="189" mass="18760">MRNTRSRFSRVGIAAVALAPALAFAPVAGADEAESSAPSSSEGAASSLPGSEAEDAEAPENGDENDAPENGDDNDGEDAAGSVEGSLPEDIDTDELASSVADTDWTRVAKVIASLATGNVSIDTILDIIALSNDGDATVGDVIGSVTDVVGGSSDEGEDADEGEDGEDAENGDNSDDADSEAPGEDAAE</sequence>
<accession>A0A9D2QCY5</accession>
<comment type="caution">
    <text evidence="3">The sequence shown here is derived from an EMBL/GenBank/DDBJ whole genome shotgun (WGS) entry which is preliminary data.</text>
</comment>
<evidence type="ECO:0008006" key="5">
    <source>
        <dbReference type="Google" id="ProtNLM"/>
    </source>
</evidence>
<keyword evidence="2" id="KW-0732">Signal</keyword>
<organism evidence="3 4">
    <name type="scientific">Candidatus Corynebacterium faecigallinarum</name>
    <dbReference type="NCBI Taxonomy" id="2838528"/>
    <lineage>
        <taxon>Bacteria</taxon>
        <taxon>Bacillati</taxon>
        <taxon>Actinomycetota</taxon>
        <taxon>Actinomycetes</taxon>
        <taxon>Mycobacteriales</taxon>
        <taxon>Corynebacteriaceae</taxon>
        <taxon>Corynebacterium</taxon>
    </lineage>
</organism>
<feature type="compositionally biased region" description="Low complexity" evidence="1">
    <location>
        <begin position="29"/>
        <end position="51"/>
    </location>
</feature>
<reference evidence="3" key="1">
    <citation type="journal article" date="2021" name="PeerJ">
        <title>Extensive microbial diversity within the chicken gut microbiome revealed by metagenomics and culture.</title>
        <authorList>
            <person name="Gilroy R."/>
            <person name="Ravi A."/>
            <person name="Getino M."/>
            <person name="Pursley I."/>
            <person name="Horton D.L."/>
            <person name="Alikhan N.F."/>
            <person name="Baker D."/>
            <person name="Gharbi K."/>
            <person name="Hall N."/>
            <person name="Watson M."/>
            <person name="Adriaenssens E.M."/>
            <person name="Foster-Nyarko E."/>
            <person name="Jarju S."/>
            <person name="Secka A."/>
            <person name="Antonio M."/>
            <person name="Oren A."/>
            <person name="Chaudhuri R.R."/>
            <person name="La Ragione R."/>
            <person name="Hildebrand F."/>
            <person name="Pallen M.J."/>
        </authorList>
    </citation>
    <scope>NUCLEOTIDE SEQUENCE</scope>
    <source>
        <strain evidence="3">ChiHjej13B12-4958</strain>
    </source>
</reference>
<feature type="compositionally biased region" description="Acidic residues" evidence="1">
    <location>
        <begin position="155"/>
        <end position="189"/>
    </location>
</feature>
<gene>
    <name evidence="3" type="ORF">H9751_06670</name>
</gene>
<evidence type="ECO:0000313" key="4">
    <source>
        <dbReference type="Proteomes" id="UP000823858"/>
    </source>
</evidence>
<dbReference type="EMBL" id="DWVP01000015">
    <property type="protein sequence ID" value="HJC85209.1"/>
    <property type="molecule type" value="Genomic_DNA"/>
</dbReference>
<dbReference type="AlphaFoldDB" id="A0A9D2QCY5"/>
<dbReference type="Proteomes" id="UP000823858">
    <property type="component" value="Unassembled WGS sequence"/>
</dbReference>
<feature type="signal peptide" evidence="2">
    <location>
        <begin position="1"/>
        <end position="30"/>
    </location>
</feature>
<feature type="chain" id="PRO_5038723650" description="Secreted protein" evidence="2">
    <location>
        <begin position="31"/>
        <end position="189"/>
    </location>
</feature>
<reference evidence="3" key="2">
    <citation type="submission" date="2021-04" db="EMBL/GenBank/DDBJ databases">
        <authorList>
            <person name="Gilroy R."/>
        </authorList>
    </citation>
    <scope>NUCLEOTIDE SEQUENCE</scope>
    <source>
        <strain evidence="3">ChiHjej13B12-4958</strain>
    </source>
</reference>
<feature type="region of interest" description="Disordered" evidence="1">
    <location>
        <begin position="147"/>
        <end position="189"/>
    </location>
</feature>
<protein>
    <recommendedName>
        <fullName evidence="5">Secreted protein</fullName>
    </recommendedName>
</protein>
<evidence type="ECO:0000256" key="2">
    <source>
        <dbReference type="SAM" id="SignalP"/>
    </source>
</evidence>
<name>A0A9D2QCY5_9CORY</name>
<evidence type="ECO:0000313" key="3">
    <source>
        <dbReference type="EMBL" id="HJC85209.1"/>
    </source>
</evidence>
<evidence type="ECO:0000256" key="1">
    <source>
        <dbReference type="SAM" id="MobiDB-lite"/>
    </source>
</evidence>
<feature type="compositionally biased region" description="Acidic residues" evidence="1">
    <location>
        <begin position="52"/>
        <end position="78"/>
    </location>
</feature>
<feature type="region of interest" description="Disordered" evidence="1">
    <location>
        <begin position="29"/>
        <end position="103"/>
    </location>
</feature>
<proteinExistence type="predicted"/>